<evidence type="ECO:0000313" key="2">
    <source>
        <dbReference type="Proteomes" id="UP000789920"/>
    </source>
</evidence>
<feature type="non-terminal residue" evidence="1">
    <location>
        <position position="1"/>
    </location>
</feature>
<gene>
    <name evidence="1" type="ORF">RPERSI_LOCUS3106</name>
</gene>
<protein>
    <submittedName>
        <fullName evidence="1">29980_t:CDS:1</fullName>
    </submittedName>
</protein>
<dbReference type="Proteomes" id="UP000789920">
    <property type="component" value="Unassembled WGS sequence"/>
</dbReference>
<sequence>IHVFHDTDLNTIWDQIEDWQNDQIMNKLFNYHLRKNINASINWKNLFINWQNQESNLIELTTKLKEIHPPNYTVKDRELCTWRALLQYIGYTNIIPFGKDSTVSNYLIIEARQYARINSPGANVVMSSYKTDSATGLSIYYLKNNKEALWERFYEEYLMVLKKQHFISIYELDKKGAVIVIDYKMKILLKSVRETKQNFFRKKGWLLHLVLIYTRFPNNNNLQARAFDYWSTNSRQDAWFTASSFHAAINELNPQPEWVSFLSDNRPHYYNADLMIIIKRWKEYRHVHLRFNITQRSDIELVIERIRKTSVAHLEPEHTKDNKISDKKQINTLPVNRTIFYCKIRKIEKKEIEKPDPQVFQYTTPKSPWFVPLSNKSGVTSHNLTVDQLQKPSEERK</sequence>
<dbReference type="EMBL" id="CAJVQC010003649">
    <property type="protein sequence ID" value="CAG8530252.1"/>
    <property type="molecule type" value="Genomic_DNA"/>
</dbReference>
<name>A0ACA9LH82_9GLOM</name>
<organism evidence="1 2">
    <name type="scientific">Racocetra persica</name>
    <dbReference type="NCBI Taxonomy" id="160502"/>
    <lineage>
        <taxon>Eukaryota</taxon>
        <taxon>Fungi</taxon>
        <taxon>Fungi incertae sedis</taxon>
        <taxon>Mucoromycota</taxon>
        <taxon>Glomeromycotina</taxon>
        <taxon>Glomeromycetes</taxon>
        <taxon>Diversisporales</taxon>
        <taxon>Gigasporaceae</taxon>
        <taxon>Racocetra</taxon>
    </lineage>
</organism>
<reference evidence="1" key="1">
    <citation type="submission" date="2021-06" db="EMBL/GenBank/DDBJ databases">
        <authorList>
            <person name="Kallberg Y."/>
            <person name="Tangrot J."/>
            <person name="Rosling A."/>
        </authorList>
    </citation>
    <scope>NUCLEOTIDE SEQUENCE</scope>
    <source>
        <strain evidence="1">MA461A</strain>
    </source>
</reference>
<proteinExistence type="predicted"/>
<comment type="caution">
    <text evidence="1">The sequence shown here is derived from an EMBL/GenBank/DDBJ whole genome shotgun (WGS) entry which is preliminary data.</text>
</comment>
<evidence type="ECO:0000313" key="1">
    <source>
        <dbReference type="EMBL" id="CAG8530252.1"/>
    </source>
</evidence>
<keyword evidence="2" id="KW-1185">Reference proteome</keyword>
<accession>A0ACA9LH82</accession>